<feature type="region of interest" description="Disordered" evidence="1">
    <location>
        <begin position="62"/>
        <end position="91"/>
    </location>
</feature>
<dbReference type="AlphaFoldDB" id="A0AAD5TJF0"/>
<feature type="region of interest" description="Disordered" evidence="1">
    <location>
        <begin position="501"/>
        <end position="532"/>
    </location>
</feature>
<evidence type="ECO:0000313" key="3">
    <source>
        <dbReference type="Proteomes" id="UP001212152"/>
    </source>
</evidence>
<dbReference type="Proteomes" id="UP001212152">
    <property type="component" value="Unassembled WGS sequence"/>
</dbReference>
<gene>
    <name evidence="2" type="ORF">HDU87_007611</name>
</gene>
<reference evidence="2" key="1">
    <citation type="submission" date="2020-05" db="EMBL/GenBank/DDBJ databases">
        <title>Phylogenomic resolution of chytrid fungi.</title>
        <authorList>
            <person name="Stajich J.E."/>
            <person name="Amses K."/>
            <person name="Simmons R."/>
            <person name="Seto K."/>
            <person name="Myers J."/>
            <person name="Bonds A."/>
            <person name="Quandt C.A."/>
            <person name="Barry K."/>
            <person name="Liu P."/>
            <person name="Grigoriev I."/>
            <person name="Longcore J.E."/>
            <person name="James T.Y."/>
        </authorList>
    </citation>
    <scope>NUCLEOTIDE SEQUENCE</scope>
    <source>
        <strain evidence="2">JEL0379</strain>
    </source>
</reference>
<protein>
    <submittedName>
        <fullName evidence="2">Uncharacterized protein</fullName>
    </submittedName>
</protein>
<evidence type="ECO:0000256" key="1">
    <source>
        <dbReference type="SAM" id="MobiDB-lite"/>
    </source>
</evidence>
<feature type="region of interest" description="Disordered" evidence="1">
    <location>
        <begin position="362"/>
        <end position="397"/>
    </location>
</feature>
<sequence length="581" mass="60075">MVHYRTTSATFNERAAVAPAVPGGGGGGASLPGVETRWPRRGALTGTQRDFEALFAAKRPPVTTTAAGSSATAAGTGGGGGDSSGDARLGGKGRTYRILSTAVGNEAGSWKASSRRTSNKRTVFAFGGKDWDLTDLKEIALGRTSISKMTPAFTLIVESDKFDTFLTKGTIYARWFVRTLVVEKTRSTNKLGMMEIRQQTRRTSGLSEAAKHMLFGGQELTAEQCTAGRNAALKEFAFAYCFLLLFVSSHSQAPAKERMYFEYIYIFSKEIIATILGLPSFANTVGIELERLFRSGLFQSVDAGAVMLTAAPVAAATAAGGAVAGGMIAPGGPATAVEGPGVSDFRIAKLLGTSRDVASAGGARKAARGGGAGVAARSNVRSATAGRKAPAARGMSGGTGLNRGLMTATGGVDAGAGGSAAAAAAAWAAIAGSSGLPSPVAGATVGGWIKSEEGHHQQHYPRPMVVAAHPAAAAAAAATTTPGTAPSGVVIDPYVAHADADDAGENEDDARHHDEEDEPETQSRPIRSAALRERERLRRRKVSINAIRMARSPLADFVLPPPQRFLFVQTRSNIIGSLVGV</sequence>
<proteinExistence type="predicted"/>
<dbReference type="EMBL" id="JADGJQ010000070">
    <property type="protein sequence ID" value="KAJ3173450.1"/>
    <property type="molecule type" value="Genomic_DNA"/>
</dbReference>
<feature type="compositionally biased region" description="Low complexity" evidence="1">
    <location>
        <begin position="63"/>
        <end position="74"/>
    </location>
</feature>
<keyword evidence="3" id="KW-1185">Reference proteome</keyword>
<comment type="caution">
    <text evidence="2">The sequence shown here is derived from an EMBL/GenBank/DDBJ whole genome shotgun (WGS) entry which is preliminary data.</text>
</comment>
<feature type="compositionally biased region" description="Gly residues" evidence="1">
    <location>
        <begin position="75"/>
        <end position="91"/>
    </location>
</feature>
<accession>A0AAD5TJF0</accession>
<name>A0AAD5TJF0_9FUNG</name>
<evidence type="ECO:0000313" key="2">
    <source>
        <dbReference type="EMBL" id="KAJ3173450.1"/>
    </source>
</evidence>
<organism evidence="2 3">
    <name type="scientific">Geranomyces variabilis</name>
    <dbReference type="NCBI Taxonomy" id="109894"/>
    <lineage>
        <taxon>Eukaryota</taxon>
        <taxon>Fungi</taxon>
        <taxon>Fungi incertae sedis</taxon>
        <taxon>Chytridiomycota</taxon>
        <taxon>Chytridiomycota incertae sedis</taxon>
        <taxon>Chytridiomycetes</taxon>
        <taxon>Spizellomycetales</taxon>
        <taxon>Powellomycetaceae</taxon>
        <taxon>Geranomyces</taxon>
    </lineage>
</organism>